<proteinExistence type="predicted"/>
<accession>A0A919VD57</accession>
<dbReference type="RefSeq" id="WP_204027458.1">
    <property type="nucleotide sequence ID" value="NZ_BOOW01000026.1"/>
</dbReference>
<protein>
    <submittedName>
        <fullName evidence="2">Uncharacterized protein</fullName>
    </submittedName>
</protein>
<name>A0A919VD57_9ACTN</name>
<dbReference type="Proteomes" id="UP000606172">
    <property type="component" value="Unassembled WGS sequence"/>
</dbReference>
<keyword evidence="3" id="KW-1185">Reference proteome</keyword>
<keyword evidence="1" id="KW-0732">Signal</keyword>
<evidence type="ECO:0000313" key="2">
    <source>
        <dbReference type="EMBL" id="GII93799.1"/>
    </source>
</evidence>
<gene>
    <name evidence="2" type="ORF">Ssi02_40300</name>
</gene>
<sequence length="104" mass="10759">MKSSRLVRALLATVFVASALLTGTASSANAAGNPKDCFAYLLSSNTAYSQCPNGGPGYHYVAVRYRPPGSMTWADAEGPVTGKGAISSITVNGTIEIYVSVENP</sequence>
<dbReference type="EMBL" id="BOOW01000026">
    <property type="protein sequence ID" value="GII93799.1"/>
    <property type="molecule type" value="Genomic_DNA"/>
</dbReference>
<organism evidence="2 3">
    <name type="scientific">Sinosporangium siamense</name>
    <dbReference type="NCBI Taxonomy" id="1367973"/>
    <lineage>
        <taxon>Bacteria</taxon>
        <taxon>Bacillati</taxon>
        <taxon>Actinomycetota</taxon>
        <taxon>Actinomycetes</taxon>
        <taxon>Streptosporangiales</taxon>
        <taxon>Streptosporangiaceae</taxon>
        <taxon>Sinosporangium</taxon>
    </lineage>
</organism>
<feature type="signal peptide" evidence="1">
    <location>
        <begin position="1"/>
        <end position="30"/>
    </location>
</feature>
<comment type="caution">
    <text evidence="2">The sequence shown here is derived from an EMBL/GenBank/DDBJ whole genome shotgun (WGS) entry which is preliminary data.</text>
</comment>
<evidence type="ECO:0000256" key="1">
    <source>
        <dbReference type="SAM" id="SignalP"/>
    </source>
</evidence>
<feature type="chain" id="PRO_5037760106" evidence="1">
    <location>
        <begin position="31"/>
        <end position="104"/>
    </location>
</feature>
<reference evidence="2" key="1">
    <citation type="submission" date="2021-01" db="EMBL/GenBank/DDBJ databases">
        <title>Whole genome shotgun sequence of Sinosporangium siamense NBRC 109515.</title>
        <authorList>
            <person name="Komaki H."/>
            <person name="Tamura T."/>
        </authorList>
    </citation>
    <scope>NUCLEOTIDE SEQUENCE</scope>
    <source>
        <strain evidence="2">NBRC 109515</strain>
    </source>
</reference>
<evidence type="ECO:0000313" key="3">
    <source>
        <dbReference type="Proteomes" id="UP000606172"/>
    </source>
</evidence>
<dbReference type="AlphaFoldDB" id="A0A919VD57"/>